<feature type="transmembrane region" description="Helical" evidence="1">
    <location>
        <begin position="12"/>
        <end position="30"/>
    </location>
</feature>
<keyword evidence="1" id="KW-1133">Transmembrane helix</keyword>
<dbReference type="Proteomes" id="UP001501578">
    <property type="component" value="Unassembled WGS sequence"/>
</dbReference>
<comment type="caution">
    <text evidence="2">The sequence shown here is derived from an EMBL/GenBank/DDBJ whole genome shotgun (WGS) entry which is preliminary data.</text>
</comment>
<keyword evidence="3" id="KW-1185">Reference proteome</keyword>
<evidence type="ECO:0000256" key="1">
    <source>
        <dbReference type="SAM" id="Phobius"/>
    </source>
</evidence>
<keyword evidence="1" id="KW-0472">Membrane</keyword>
<sequence length="180" mass="19750">MHHWYTIEMRAVVRVLGTVCVSILLTYPLWAPQWGSGILGEIAAQGMPSGLLAVAVFFGLVALYCRALQNTLRAVRPEARVAAPASVWWMFAIPYNFTEDFFIMRNVSASLAGDGRASGGFVRRWAALGYGWCGFQILSLFPGTAGFVGGGFALLLWAAHWIMTVRLNHMLVSALLPDTR</sequence>
<accession>A0ABN1Q1J3</accession>
<evidence type="ECO:0000313" key="3">
    <source>
        <dbReference type="Proteomes" id="UP001501578"/>
    </source>
</evidence>
<dbReference type="EMBL" id="BAAAHQ010000023">
    <property type="protein sequence ID" value="GAA0936036.1"/>
    <property type="molecule type" value="Genomic_DNA"/>
</dbReference>
<feature type="transmembrane region" description="Helical" evidence="1">
    <location>
        <begin position="50"/>
        <end position="67"/>
    </location>
</feature>
<name>A0ABN1Q1J3_9ACTN</name>
<feature type="transmembrane region" description="Helical" evidence="1">
    <location>
        <begin position="79"/>
        <end position="97"/>
    </location>
</feature>
<protein>
    <recommendedName>
        <fullName evidence="4">DUF4328 domain-containing protein</fullName>
    </recommendedName>
</protein>
<gene>
    <name evidence="2" type="ORF">GCM10009560_44470</name>
</gene>
<evidence type="ECO:0000313" key="2">
    <source>
        <dbReference type="EMBL" id="GAA0936036.1"/>
    </source>
</evidence>
<evidence type="ECO:0008006" key="4">
    <source>
        <dbReference type="Google" id="ProtNLM"/>
    </source>
</evidence>
<organism evidence="2 3">
    <name type="scientific">Nonomuraea longicatena</name>
    <dbReference type="NCBI Taxonomy" id="83682"/>
    <lineage>
        <taxon>Bacteria</taxon>
        <taxon>Bacillati</taxon>
        <taxon>Actinomycetota</taxon>
        <taxon>Actinomycetes</taxon>
        <taxon>Streptosporangiales</taxon>
        <taxon>Streptosporangiaceae</taxon>
        <taxon>Nonomuraea</taxon>
    </lineage>
</organism>
<reference evidence="2 3" key="1">
    <citation type="journal article" date="2019" name="Int. J. Syst. Evol. Microbiol.">
        <title>The Global Catalogue of Microorganisms (GCM) 10K type strain sequencing project: providing services to taxonomists for standard genome sequencing and annotation.</title>
        <authorList>
            <consortium name="The Broad Institute Genomics Platform"/>
            <consortium name="The Broad Institute Genome Sequencing Center for Infectious Disease"/>
            <person name="Wu L."/>
            <person name="Ma J."/>
        </authorList>
    </citation>
    <scope>NUCLEOTIDE SEQUENCE [LARGE SCALE GENOMIC DNA]</scope>
    <source>
        <strain evidence="2 3">JCM 11136</strain>
    </source>
</reference>
<keyword evidence="1" id="KW-0812">Transmembrane</keyword>
<proteinExistence type="predicted"/>
<feature type="transmembrane region" description="Helical" evidence="1">
    <location>
        <begin position="140"/>
        <end position="163"/>
    </location>
</feature>